<dbReference type="Pfam" id="PF14322">
    <property type="entry name" value="SusD-like_3"/>
    <property type="match status" value="1"/>
</dbReference>
<sequence>MKYINTLFLLSITFFGCKKGFLDAKPNSSIVNPTTLSEYQSLLDNGDVLNRTGLLPQLSSDEYFIAGKSSFDALSYQTQKNTYLWQKDIYGGEINILDWNQIYKAVFISNSVLDGIEKIDVIPANQLEWNNIRGEALFFRSYLFYDLARNFCSVYNETTSTTDLGIPLRLSAGIDVIVQRSTLKETYDRILADAKESLTLLKDDFSTINRNRPSKTAVYALMARIYLSMGNYEEARKAAEACLDKYNLLIDFNNVSTSNMTPFTYNSDEVIFSTLQAQNYTNTTGYGINTAIGIDPNLIQLYDLNDLRLAVFYSKNMLNNYNIKRGYVGGGFYAFTGLATDEVILIKAECQARGNNPEVAMSTLSQLLIKRYKKGTFVKPTSITTQEVLALILKERRKELVWRALRWSDLKRLNKEGQNIILKRVLDGVEYTLEANSPRYTFPIPDDEIALSGIKQNQR</sequence>
<evidence type="ECO:0000256" key="1">
    <source>
        <dbReference type="ARBA" id="ARBA00004442"/>
    </source>
</evidence>
<dbReference type="InterPro" id="IPR011990">
    <property type="entry name" value="TPR-like_helical_dom_sf"/>
</dbReference>
<dbReference type="EMBL" id="QKLU01000001">
    <property type="protein sequence ID" value="PYF76543.1"/>
    <property type="molecule type" value="Genomic_DNA"/>
</dbReference>
<reference evidence="8 9" key="1">
    <citation type="submission" date="2018-06" db="EMBL/GenBank/DDBJ databases">
        <title>Genomic Encyclopedia of Archaeal and Bacterial Type Strains, Phase II (KMG-II): from individual species to whole genera.</title>
        <authorList>
            <person name="Goeker M."/>
        </authorList>
    </citation>
    <scope>NUCLEOTIDE SEQUENCE [LARGE SCALE GENOMIC DNA]</scope>
    <source>
        <strain evidence="8 9">DSM 27372</strain>
    </source>
</reference>
<keyword evidence="4" id="KW-0472">Membrane</keyword>
<organism evidence="8 9">
    <name type="scientific">Pedobacter nutrimenti</name>
    <dbReference type="NCBI Taxonomy" id="1241337"/>
    <lineage>
        <taxon>Bacteria</taxon>
        <taxon>Pseudomonadati</taxon>
        <taxon>Bacteroidota</taxon>
        <taxon>Sphingobacteriia</taxon>
        <taxon>Sphingobacteriales</taxon>
        <taxon>Sphingobacteriaceae</taxon>
        <taxon>Pedobacter</taxon>
    </lineage>
</organism>
<evidence type="ECO:0000259" key="6">
    <source>
        <dbReference type="Pfam" id="PF07980"/>
    </source>
</evidence>
<gene>
    <name evidence="8" type="ORF">B0O44_10114</name>
</gene>
<evidence type="ECO:0000313" key="8">
    <source>
        <dbReference type="EMBL" id="PYF76543.1"/>
    </source>
</evidence>
<keyword evidence="3" id="KW-0732">Signal</keyword>
<proteinExistence type="inferred from homology"/>
<evidence type="ECO:0000256" key="2">
    <source>
        <dbReference type="ARBA" id="ARBA00006275"/>
    </source>
</evidence>
<dbReference type="AlphaFoldDB" id="A0A318UKG7"/>
<dbReference type="Gene3D" id="1.25.40.390">
    <property type="match status" value="1"/>
</dbReference>
<evidence type="ECO:0000256" key="5">
    <source>
        <dbReference type="ARBA" id="ARBA00023237"/>
    </source>
</evidence>
<dbReference type="RefSeq" id="WP_110826666.1">
    <property type="nucleotide sequence ID" value="NZ_QKLU01000001.1"/>
</dbReference>
<accession>A0A318UKG7</accession>
<comment type="similarity">
    <text evidence="2">Belongs to the SusD family.</text>
</comment>
<evidence type="ECO:0000259" key="7">
    <source>
        <dbReference type="Pfam" id="PF14322"/>
    </source>
</evidence>
<feature type="domain" description="SusD-like N-terminal" evidence="7">
    <location>
        <begin position="21"/>
        <end position="227"/>
    </location>
</feature>
<dbReference type="PROSITE" id="PS51257">
    <property type="entry name" value="PROKAR_LIPOPROTEIN"/>
    <property type="match status" value="1"/>
</dbReference>
<dbReference type="InterPro" id="IPR033985">
    <property type="entry name" value="SusD-like_N"/>
</dbReference>
<dbReference type="OrthoDB" id="653598at2"/>
<comment type="caution">
    <text evidence="8">The sequence shown here is derived from an EMBL/GenBank/DDBJ whole genome shotgun (WGS) entry which is preliminary data.</text>
</comment>
<dbReference type="GO" id="GO:0009279">
    <property type="term" value="C:cell outer membrane"/>
    <property type="evidence" value="ECO:0007669"/>
    <property type="project" value="UniProtKB-SubCell"/>
</dbReference>
<comment type="subcellular location">
    <subcellularLocation>
        <location evidence="1">Cell outer membrane</location>
    </subcellularLocation>
</comment>
<evidence type="ECO:0000256" key="3">
    <source>
        <dbReference type="ARBA" id="ARBA00022729"/>
    </source>
</evidence>
<dbReference type="SUPFAM" id="SSF48452">
    <property type="entry name" value="TPR-like"/>
    <property type="match status" value="1"/>
</dbReference>
<feature type="domain" description="RagB/SusD" evidence="6">
    <location>
        <begin position="342"/>
        <end position="456"/>
    </location>
</feature>
<keyword evidence="5" id="KW-0998">Cell outer membrane</keyword>
<evidence type="ECO:0000256" key="4">
    <source>
        <dbReference type="ARBA" id="ARBA00023136"/>
    </source>
</evidence>
<dbReference type="Pfam" id="PF07980">
    <property type="entry name" value="SusD_RagB"/>
    <property type="match status" value="1"/>
</dbReference>
<name>A0A318UKG7_9SPHI</name>
<protein>
    <submittedName>
        <fullName evidence="8">SusD-like starch-binding protein associating with outer membrane</fullName>
    </submittedName>
</protein>
<dbReference type="InterPro" id="IPR012944">
    <property type="entry name" value="SusD_RagB_dom"/>
</dbReference>
<evidence type="ECO:0000313" key="9">
    <source>
        <dbReference type="Proteomes" id="UP000248198"/>
    </source>
</evidence>
<dbReference type="Proteomes" id="UP000248198">
    <property type="component" value="Unassembled WGS sequence"/>
</dbReference>
<keyword evidence="9" id="KW-1185">Reference proteome</keyword>